<dbReference type="InterPro" id="IPR027417">
    <property type="entry name" value="P-loop_NTPase"/>
</dbReference>
<evidence type="ECO:0000313" key="13">
    <source>
        <dbReference type="Proteomes" id="UP000503297"/>
    </source>
</evidence>
<evidence type="ECO:0000313" key="12">
    <source>
        <dbReference type="EMBL" id="QKF08000.1"/>
    </source>
</evidence>
<dbReference type="EMBL" id="CP053716">
    <property type="protein sequence ID" value="QKF08000.1"/>
    <property type="molecule type" value="Genomic_DNA"/>
</dbReference>
<keyword evidence="12" id="KW-0808">Transferase</keyword>
<comment type="function">
    <text evidence="10">Required for the formation of a threonylcarbamoyl group on adenosine at position 37 (t(6)A37) in tRNAs that read codons beginning with adenine. Is involved in the transfer of the threonylcarbamoyl moiety of threonylcarbamoyl-AMP (TC-AMP) to the N6 group of A37, together with TsaD and TsaB. TsaE seems to play an indirect role in the t(6)A biosynthesis pathway, possibly in regulating the core enzymatic function of TsaD.</text>
</comment>
<dbReference type="GO" id="GO:0005737">
    <property type="term" value="C:cytoplasm"/>
    <property type="evidence" value="ECO:0007669"/>
    <property type="project" value="UniProtKB-SubCell"/>
</dbReference>
<evidence type="ECO:0000256" key="7">
    <source>
        <dbReference type="ARBA" id="ARBA00022741"/>
    </source>
</evidence>
<dbReference type="PANTHER" id="PTHR33540">
    <property type="entry name" value="TRNA THREONYLCARBAMOYLADENOSINE BIOSYNTHESIS PROTEIN TSAE"/>
    <property type="match status" value="1"/>
</dbReference>
<protein>
    <recommendedName>
        <fullName evidence="3">tRNA threonylcarbamoyladenosine biosynthesis protein TsaE</fullName>
    </recommendedName>
    <alternativeName>
        <fullName evidence="11">t(6)A37 threonylcarbamoyladenosine biosynthesis protein TsaE</fullName>
    </alternativeName>
</protein>
<dbReference type="Pfam" id="PF02367">
    <property type="entry name" value="TsaE"/>
    <property type="match status" value="1"/>
</dbReference>
<sequence>MRTCNTADDVRQLAGTLSGYLRPGDVVLMKGDLGAGKTLFVQGVAQSLGVAENVISPTFNILLSYHSGGLPLFHFDLYRLEDEAELEDIGFYETLDGDGACFVEWGEKFPGCLGYAFLEVDITIEDDESRRVRVHAYGQRARSLLTVWGSDSTSRLTKVPGDFS</sequence>
<comment type="similarity">
    <text evidence="2">Belongs to the TsaE family.</text>
</comment>
<dbReference type="GO" id="GO:0046872">
    <property type="term" value="F:metal ion binding"/>
    <property type="evidence" value="ECO:0007669"/>
    <property type="project" value="UniProtKB-KW"/>
</dbReference>
<evidence type="ECO:0000256" key="10">
    <source>
        <dbReference type="ARBA" id="ARBA00024908"/>
    </source>
</evidence>
<evidence type="ECO:0000256" key="2">
    <source>
        <dbReference type="ARBA" id="ARBA00007599"/>
    </source>
</evidence>
<comment type="subcellular location">
    <subcellularLocation>
        <location evidence="1">Cytoplasm</location>
    </subcellularLocation>
</comment>
<dbReference type="KEGG" id="bwa:HLV38_03230"/>
<keyword evidence="5" id="KW-0819">tRNA processing</keyword>
<dbReference type="NCBIfam" id="TIGR00150">
    <property type="entry name" value="T6A_YjeE"/>
    <property type="match status" value="1"/>
</dbReference>
<reference evidence="13" key="1">
    <citation type="submission" date="2020-05" db="EMBL/GenBank/DDBJ databases">
        <title>Novel species in genus Nocardioides.</title>
        <authorList>
            <person name="Zhang G."/>
        </authorList>
    </citation>
    <scope>NUCLEOTIDE SEQUENCE [LARGE SCALE GENOMIC DNA]</scope>
    <source>
        <strain evidence="13">zg-1050</strain>
    </source>
</reference>
<dbReference type="GO" id="GO:0005524">
    <property type="term" value="F:ATP binding"/>
    <property type="evidence" value="ECO:0007669"/>
    <property type="project" value="UniProtKB-KW"/>
</dbReference>
<dbReference type="AlphaFoldDB" id="A0A6M8J243"/>
<evidence type="ECO:0000256" key="8">
    <source>
        <dbReference type="ARBA" id="ARBA00022840"/>
    </source>
</evidence>
<keyword evidence="7" id="KW-0547">Nucleotide-binding</keyword>
<dbReference type="PANTHER" id="PTHR33540:SF2">
    <property type="entry name" value="TRNA THREONYLCARBAMOYLADENOSINE BIOSYNTHESIS PROTEIN TSAE"/>
    <property type="match status" value="1"/>
</dbReference>
<dbReference type="Gene3D" id="3.40.50.300">
    <property type="entry name" value="P-loop containing nucleotide triphosphate hydrolases"/>
    <property type="match status" value="1"/>
</dbReference>
<accession>A0A6M8J243</accession>
<keyword evidence="8" id="KW-0067">ATP-binding</keyword>
<gene>
    <name evidence="12" type="primary">tsaE</name>
    <name evidence="12" type="ORF">HLV38_03230</name>
</gene>
<dbReference type="SUPFAM" id="SSF52540">
    <property type="entry name" value="P-loop containing nucleoside triphosphate hydrolases"/>
    <property type="match status" value="1"/>
</dbReference>
<evidence type="ECO:0000256" key="3">
    <source>
        <dbReference type="ARBA" id="ARBA00019010"/>
    </source>
</evidence>
<dbReference type="InterPro" id="IPR003442">
    <property type="entry name" value="T6A_TsaE"/>
</dbReference>
<evidence type="ECO:0000256" key="9">
    <source>
        <dbReference type="ARBA" id="ARBA00022842"/>
    </source>
</evidence>
<proteinExistence type="inferred from homology"/>
<dbReference type="GO" id="GO:0016740">
    <property type="term" value="F:transferase activity"/>
    <property type="evidence" value="ECO:0007669"/>
    <property type="project" value="UniProtKB-KW"/>
</dbReference>
<keyword evidence="4" id="KW-0963">Cytoplasm</keyword>
<evidence type="ECO:0000256" key="4">
    <source>
        <dbReference type="ARBA" id="ARBA00022490"/>
    </source>
</evidence>
<organism evidence="12 13">
    <name type="scientific">Berryella wangjianweii</name>
    <dbReference type="NCBI Taxonomy" id="2734634"/>
    <lineage>
        <taxon>Bacteria</taxon>
        <taxon>Bacillati</taxon>
        <taxon>Actinomycetota</taxon>
        <taxon>Coriobacteriia</taxon>
        <taxon>Eggerthellales</taxon>
        <taxon>Eggerthellaceae</taxon>
        <taxon>Berryella</taxon>
    </lineage>
</organism>
<keyword evidence="6" id="KW-0479">Metal-binding</keyword>
<evidence type="ECO:0000256" key="1">
    <source>
        <dbReference type="ARBA" id="ARBA00004496"/>
    </source>
</evidence>
<name>A0A6M8J243_9ACTN</name>
<dbReference type="Proteomes" id="UP000503297">
    <property type="component" value="Chromosome"/>
</dbReference>
<evidence type="ECO:0000256" key="6">
    <source>
        <dbReference type="ARBA" id="ARBA00022723"/>
    </source>
</evidence>
<keyword evidence="13" id="KW-1185">Reference proteome</keyword>
<dbReference type="GO" id="GO:0002949">
    <property type="term" value="P:tRNA threonylcarbamoyladenosine modification"/>
    <property type="evidence" value="ECO:0007669"/>
    <property type="project" value="InterPro"/>
</dbReference>
<keyword evidence="9" id="KW-0460">Magnesium</keyword>
<evidence type="ECO:0000256" key="11">
    <source>
        <dbReference type="ARBA" id="ARBA00032441"/>
    </source>
</evidence>
<evidence type="ECO:0000256" key="5">
    <source>
        <dbReference type="ARBA" id="ARBA00022694"/>
    </source>
</evidence>